<dbReference type="EMBL" id="MLAK01001026">
    <property type="protein sequence ID" value="OHS99063.1"/>
    <property type="molecule type" value="Genomic_DNA"/>
</dbReference>
<feature type="compositionally biased region" description="Polar residues" evidence="1">
    <location>
        <begin position="382"/>
        <end position="400"/>
    </location>
</feature>
<evidence type="ECO:0000313" key="3">
    <source>
        <dbReference type="Proteomes" id="UP000179807"/>
    </source>
</evidence>
<protein>
    <submittedName>
        <fullName evidence="2">Uncharacterized protein</fullName>
    </submittedName>
</protein>
<sequence>MEFSTPKLEAIYDKAKFLTQNYGKNLNDLPNSDKTPILSEIKKLLSSSLNFTISQHAKSKYTDMAIEWMVHFSHSQAASFFNSNDDDFFQSFHNFLEYVVNNQLILNDQKCTVLKSAKIILSNSHLFMKKIGPNLSQTLINSLLVNDYSMCSFKATLKLLYSLIEFTNAIPNFTQMIYDSICKLKEPYIQISLIKFVLQASTSIEHHSTKIYLSDNNFDECHQILKQLIESHKAEMLNKNSTLQRDNENDDQIFIKFASSDFNHKVDGWLDFGDKFVSIFFNDDKTKPIHFCISQISQMTANGKAIFIRFVAEKKKIKHNYQISLITYDLITNDLWTKVNDKLTKANKPIKSSVVLFVPKKVLPCSKFDLDTSIFEETTFSSQNKATTENKSTDENQNQTENKDTTENKNQVENNTTLFAHLSSQNDKNVKNNSKMEIGNEVKNDENEFSEIKSVQNEGKHVCKEIRNDCSTNCAENMVDIENEIKIYNKDEGNGYDNKKNDLLLKHDKFKNQEELNYDHRLLKNEIDYEIKKSEQMTDNPKENEEVKSGEEKKNSHKFQNDVEQPKDYSKNYSQHENENELNNENHEENDKDALKTCLIEKQGSKLELNENLSKIMNSPPILRVQNDFMDTHNILNVNEINKNIHFQDFMNEISIFEENDFTMDCLRIADTIDGAIDEVSRKCMHEMHDVKGDIESLTAQLKRTTCNSQKEKSLFRTLNRVKIEYSKSLKFFKTNEEDIHEKLCKLEDNVRIMSHKFEQTQQMIQEFICQHQTVLNKKLSKLRETMLLY</sequence>
<feature type="region of interest" description="Disordered" evidence="1">
    <location>
        <begin position="533"/>
        <end position="589"/>
    </location>
</feature>
<feature type="region of interest" description="Disordered" evidence="1">
    <location>
        <begin position="382"/>
        <end position="411"/>
    </location>
</feature>
<proteinExistence type="predicted"/>
<accession>A0A1J4JKX4</accession>
<dbReference type="RefSeq" id="XP_068352200.1">
    <property type="nucleotide sequence ID" value="XM_068494408.1"/>
</dbReference>
<dbReference type="AlphaFoldDB" id="A0A1J4JKX4"/>
<dbReference type="VEuPathDB" id="TrichDB:TRFO_08633"/>
<name>A0A1J4JKX4_9EUKA</name>
<dbReference type="Proteomes" id="UP000179807">
    <property type="component" value="Unassembled WGS sequence"/>
</dbReference>
<evidence type="ECO:0000256" key="1">
    <source>
        <dbReference type="SAM" id="MobiDB-lite"/>
    </source>
</evidence>
<gene>
    <name evidence="2" type="ORF">TRFO_08633</name>
</gene>
<organism evidence="2 3">
    <name type="scientific">Tritrichomonas foetus</name>
    <dbReference type="NCBI Taxonomy" id="1144522"/>
    <lineage>
        <taxon>Eukaryota</taxon>
        <taxon>Metamonada</taxon>
        <taxon>Parabasalia</taxon>
        <taxon>Tritrichomonadida</taxon>
        <taxon>Tritrichomonadidae</taxon>
        <taxon>Tritrichomonas</taxon>
    </lineage>
</organism>
<keyword evidence="3" id="KW-1185">Reference proteome</keyword>
<reference evidence="2" key="1">
    <citation type="submission" date="2016-10" db="EMBL/GenBank/DDBJ databases">
        <authorList>
            <person name="Benchimol M."/>
            <person name="Almeida L.G."/>
            <person name="Vasconcelos A.T."/>
            <person name="Perreira-Neves A."/>
            <person name="Rosa I.A."/>
            <person name="Tasca T."/>
            <person name="Bogo M.R."/>
            <person name="de Souza W."/>
        </authorList>
    </citation>
    <scope>NUCLEOTIDE SEQUENCE [LARGE SCALE GENOMIC DNA]</scope>
    <source>
        <strain evidence="2">K</strain>
    </source>
</reference>
<evidence type="ECO:0000313" key="2">
    <source>
        <dbReference type="EMBL" id="OHS99063.1"/>
    </source>
</evidence>
<comment type="caution">
    <text evidence="2">The sequence shown here is derived from an EMBL/GenBank/DDBJ whole genome shotgun (WGS) entry which is preliminary data.</text>
</comment>
<dbReference type="GeneID" id="94829112"/>